<dbReference type="InterPro" id="IPR005467">
    <property type="entry name" value="His_kinase_dom"/>
</dbReference>
<dbReference type="SMART" id="SM00448">
    <property type="entry name" value="REC"/>
    <property type="match status" value="1"/>
</dbReference>
<dbReference type="GO" id="GO:0004673">
    <property type="term" value="F:protein histidine kinase activity"/>
    <property type="evidence" value="ECO:0007669"/>
    <property type="project" value="UniProtKB-EC"/>
</dbReference>
<dbReference type="PRINTS" id="PR00344">
    <property type="entry name" value="BCTRLSENSOR"/>
</dbReference>
<dbReference type="InterPro" id="IPR011006">
    <property type="entry name" value="CheY-like_superfamily"/>
</dbReference>
<protein>
    <recommendedName>
        <fullName evidence="2">histidine kinase</fullName>
        <ecNumber evidence="2">2.7.13.3</ecNumber>
    </recommendedName>
</protein>
<evidence type="ECO:0000256" key="4">
    <source>
        <dbReference type="ARBA" id="ARBA00022679"/>
    </source>
</evidence>
<dbReference type="EMBL" id="JASJQH010007183">
    <property type="protein sequence ID" value="KAK9713045.1"/>
    <property type="molecule type" value="Genomic_DNA"/>
</dbReference>
<feature type="domain" description="HAMP" evidence="11">
    <location>
        <begin position="359"/>
        <end position="411"/>
    </location>
</feature>
<gene>
    <name evidence="12" type="primary">NIK1_2</name>
    <name evidence="12" type="ORF">K7432_006729</name>
</gene>
<dbReference type="Gene3D" id="3.40.50.2300">
    <property type="match status" value="1"/>
</dbReference>
<name>A0ABR2W1K8_9FUNG</name>
<feature type="domain" description="HAMP" evidence="11">
    <location>
        <begin position="727"/>
        <end position="779"/>
    </location>
</feature>
<evidence type="ECO:0000256" key="7">
    <source>
        <dbReference type="PROSITE-ProRule" id="PRU00169"/>
    </source>
</evidence>
<dbReference type="Pfam" id="PF00512">
    <property type="entry name" value="HisKA"/>
    <property type="match status" value="1"/>
</dbReference>
<reference evidence="12 13" key="1">
    <citation type="submission" date="2023-04" db="EMBL/GenBank/DDBJ databases">
        <title>Genome of Basidiobolus ranarum AG-B5.</title>
        <authorList>
            <person name="Stajich J.E."/>
            <person name="Carter-House D."/>
            <person name="Gryganskyi A."/>
        </authorList>
    </citation>
    <scope>NUCLEOTIDE SEQUENCE [LARGE SCALE GENOMIC DNA]</scope>
    <source>
        <strain evidence="12 13">AG-B5</strain>
    </source>
</reference>
<sequence>MSTDFVQYLGDVLLSSKQVDPSKYYYSSQNNLSELEKRVQKALQQLLYRQYFLEQELKKCQYHNTDTHHSERTERFSYLQLDTTKDQHKHDGYPYTTITRDVRIPEEGSPLHTDLNDNQDVSNSLEIYLSQAVSCLPNHTHSQNPQHSPSTCTSASASGEEYESDTDLSKNLPESSYLDEYTDVILAITNGDLSKRIQCTPSTGPTQTLKEAINGMAEQLEELTSVTKKLITKEEEINRNELLNQVESKEWPGSWKDMMMNIHYLFISHSEQVQDIANVCTAVACGDLSKKITIDAKGETLILKNAINTMVNQLNCFASEVTRVTHEVGTEGKLGGCAEVPGASGTWKLLTDNVNLMALNLTAQVRDISSVNKAIARGDLSKKVTVNVKGEVLDLKNTINMMIDKLRTFVHEVTRVACEVGIKGKLGGQAVVEDIDGSWKDLMDNVNAMVSNLSAQARDVASVSKAIAVGDLSKRITVDVGGEINELKVTINTMIDKLQTFVSEITRVTREVGTEGKLGGQAISINVEGIWKDLTENVNMMTCNVSNQVRDIASVSKAFATGDLTKKVSVNVQGEILDLKLTINTIIDQIRTLSTEVHRVVREIGVEGKLGGQAVVQNVGGTWKDLTDNVNMMALNLTDQIREIAYVSRAISAGDLSKKVTIDVKGEMSDLKNNINTMVDQLQTFGTEVTRMSLEVGAEGKLGGQAVVSDVSGIWREVTSSVNILATSLTTQVRSIAAVTSAVTSGDLSKKITLDVDGELNELKTTVNAMVDQLRNVASEVKRVTHEIGTEGKLGGQAIVQDAEGTWKELTENVNSMAANVTDQVRDITNVSKAVTRGDLSKKMTANVDGEILDLKNTINTMVDQLHNFAVEVNQVSIEADADSGLDEQELSKDVADICNLFADDVESMAASLMFQARSVAAVDSGDSYKNSTNTENEALKLKIFANTMIEQLCTFTADFTDLTREADIKVPSEGQVMTNEVCGSVKELTNSTSTIVANSAFTPRKTDYGVESEVIAGLKDSINGMMDQLRRFVVELAPLINKMGTKGEMNEQVSSKGRENSWHEIASNIHTMAGNIAKRVRVIGESFTPTINGNYASKITDKGAGNSDSLEANIKQMVYNVRENIRRNLAARETAELANRSKSDFLANMSHEIRTPMNGIIGMTELALEADLTRQQRENLTIVSQLANSLLTLINDILDISKIEAGKLQVEQIPFSLRNNIFSVLKTLIAKADQKKIDLIYDIDEDVPDQLIGDPLRLCQIIINLVANAIKFTAKGHVSLHVAVKKIDLHNATLTFNVSDTGIGIQHDKLELIFDSFSQADGSTAREFGGSGLGLAISKQLVRLMGGELWVKSVYGKGSNFYFTAKFALGHMTLEQIEQRIISFNNKKLLLLNAREHSGSLVVFEMLQQLQLKPVKVTSVKEALDTCRLLKSASPPFDAVIVDELANVKEIRQNPSYRNIPVVLLATGEHNKLKMKDCIDMRIASCMKVPLNILELANALTPALELNPLRSNEISTSKMKILLAEDNLVNQKVAVRILEKYGHEVTIVSNGLLAVEAVESTKFDIVLMDVQMPIMGGFEATSRIRDMERVSGGHIPIIALTAHAMVGDREKCLSAGMDEYVTKPLRIDELVGTINKYSCA</sequence>
<dbReference type="PROSITE" id="PS50109">
    <property type="entry name" value="HIS_KIN"/>
    <property type="match status" value="1"/>
</dbReference>
<dbReference type="EC" id="2.7.13.3" evidence="2"/>
<dbReference type="PANTHER" id="PTHR45339:SF1">
    <property type="entry name" value="HYBRID SIGNAL TRANSDUCTION HISTIDINE KINASE J"/>
    <property type="match status" value="1"/>
</dbReference>
<dbReference type="InterPro" id="IPR036097">
    <property type="entry name" value="HisK_dim/P_sf"/>
</dbReference>
<feature type="modified residue" description="4-aspartylphosphate" evidence="7">
    <location>
        <position position="1570"/>
    </location>
</feature>
<dbReference type="InterPro" id="IPR001789">
    <property type="entry name" value="Sig_transdc_resp-reg_receiver"/>
</dbReference>
<dbReference type="SUPFAM" id="SSF47384">
    <property type="entry name" value="Homodimeric domain of signal transducing histidine kinase"/>
    <property type="match status" value="1"/>
</dbReference>
<evidence type="ECO:0000256" key="3">
    <source>
        <dbReference type="ARBA" id="ARBA00022553"/>
    </source>
</evidence>
<organism evidence="12 13">
    <name type="scientific">Basidiobolus ranarum</name>
    <dbReference type="NCBI Taxonomy" id="34480"/>
    <lineage>
        <taxon>Eukaryota</taxon>
        <taxon>Fungi</taxon>
        <taxon>Fungi incertae sedis</taxon>
        <taxon>Zoopagomycota</taxon>
        <taxon>Entomophthoromycotina</taxon>
        <taxon>Basidiobolomycetes</taxon>
        <taxon>Basidiobolales</taxon>
        <taxon>Basidiobolaceae</taxon>
        <taxon>Basidiobolus</taxon>
    </lineage>
</organism>
<evidence type="ECO:0000256" key="5">
    <source>
        <dbReference type="ARBA" id="ARBA00022777"/>
    </source>
</evidence>
<evidence type="ECO:0000256" key="6">
    <source>
        <dbReference type="ARBA" id="ARBA00023012"/>
    </source>
</evidence>
<evidence type="ECO:0000259" key="9">
    <source>
        <dbReference type="PROSITE" id="PS50109"/>
    </source>
</evidence>
<dbReference type="Gene3D" id="3.30.565.10">
    <property type="entry name" value="Histidine kinase-like ATPase, C-terminal domain"/>
    <property type="match status" value="1"/>
</dbReference>
<dbReference type="Pfam" id="PF18947">
    <property type="entry name" value="HAMP_2"/>
    <property type="match status" value="3"/>
</dbReference>
<dbReference type="SUPFAM" id="SSF55874">
    <property type="entry name" value="ATPase domain of HSP90 chaperone/DNA topoisomerase II/histidine kinase"/>
    <property type="match status" value="1"/>
</dbReference>
<dbReference type="CDD" id="cd00082">
    <property type="entry name" value="HisKA"/>
    <property type="match status" value="1"/>
</dbReference>
<dbReference type="SMART" id="SM00388">
    <property type="entry name" value="HisKA"/>
    <property type="match status" value="1"/>
</dbReference>
<evidence type="ECO:0000256" key="2">
    <source>
        <dbReference type="ARBA" id="ARBA00012438"/>
    </source>
</evidence>
<keyword evidence="5 12" id="KW-0418">Kinase</keyword>
<accession>A0ABR2W1K8</accession>
<keyword evidence="3 7" id="KW-0597">Phosphoprotein</keyword>
<evidence type="ECO:0000259" key="11">
    <source>
        <dbReference type="PROSITE" id="PS50885"/>
    </source>
</evidence>
<dbReference type="InterPro" id="IPR003661">
    <property type="entry name" value="HisK_dim/P_dom"/>
</dbReference>
<dbReference type="Gene3D" id="1.20.120.1530">
    <property type="match status" value="5"/>
</dbReference>
<dbReference type="Proteomes" id="UP001479436">
    <property type="component" value="Unassembled WGS sequence"/>
</dbReference>
<evidence type="ECO:0000256" key="1">
    <source>
        <dbReference type="ARBA" id="ARBA00000085"/>
    </source>
</evidence>
<dbReference type="Gene3D" id="1.10.287.130">
    <property type="match status" value="1"/>
</dbReference>
<dbReference type="Gene3D" id="1.10.287.950">
    <property type="entry name" value="Methyl-accepting chemotaxis protein"/>
    <property type="match status" value="1"/>
</dbReference>
<feature type="domain" description="Histidine kinase" evidence="9">
    <location>
        <begin position="1149"/>
        <end position="1370"/>
    </location>
</feature>
<feature type="domain" description="HAMP" evidence="11">
    <location>
        <begin position="178"/>
        <end position="225"/>
    </location>
</feature>
<keyword evidence="6" id="KW-0902">Two-component regulatory system</keyword>
<feature type="region of interest" description="Disordered" evidence="8">
    <location>
        <begin position="138"/>
        <end position="173"/>
    </location>
</feature>
<dbReference type="PROSITE" id="PS50110">
    <property type="entry name" value="RESPONSE_REGULATORY"/>
    <property type="match status" value="1"/>
</dbReference>
<evidence type="ECO:0000259" key="10">
    <source>
        <dbReference type="PROSITE" id="PS50110"/>
    </source>
</evidence>
<keyword evidence="13" id="KW-1185">Reference proteome</keyword>
<feature type="domain" description="HAMP" evidence="11">
    <location>
        <begin position="819"/>
        <end position="871"/>
    </location>
</feature>
<keyword evidence="4 12" id="KW-0808">Transferase</keyword>
<dbReference type="InterPro" id="IPR003594">
    <property type="entry name" value="HATPase_dom"/>
</dbReference>
<dbReference type="Pfam" id="PF02518">
    <property type="entry name" value="HATPase_c"/>
    <property type="match status" value="1"/>
</dbReference>
<dbReference type="SUPFAM" id="SSF52172">
    <property type="entry name" value="CheY-like"/>
    <property type="match status" value="2"/>
</dbReference>
<dbReference type="PANTHER" id="PTHR45339">
    <property type="entry name" value="HYBRID SIGNAL TRANSDUCTION HISTIDINE KINASE J"/>
    <property type="match status" value="1"/>
</dbReference>
<dbReference type="CDD" id="cd06225">
    <property type="entry name" value="HAMP"/>
    <property type="match status" value="5"/>
</dbReference>
<comment type="caution">
    <text evidence="12">The sequence shown here is derived from an EMBL/GenBank/DDBJ whole genome shotgun (WGS) entry which is preliminary data.</text>
</comment>
<feature type="compositionally biased region" description="Polar residues" evidence="8">
    <location>
        <begin position="138"/>
        <end position="157"/>
    </location>
</feature>
<dbReference type="Pfam" id="PF00672">
    <property type="entry name" value="HAMP"/>
    <property type="match status" value="4"/>
</dbReference>
<dbReference type="CDD" id="cd16922">
    <property type="entry name" value="HATPase_EvgS-ArcB-TorS-like"/>
    <property type="match status" value="1"/>
</dbReference>
<dbReference type="SMART" id="SM00387">
    <property type="entry name" value="HATPase_c"/>
    <property type="match status" value="1"/>
</dbReference>
<dbReference type="InterPro" id="IPR036890">
    <property type="entry name" value="HATPase_C_sf"/>
</dbReference>
<feature type="domain" description="HAMP" evidence="11">
    <location>
        <begin position="451"/>
        <end position="503"/>
    </location>
</feature>
<dbReference type="InterPro" id="IPR004358">
    <property type="entry name" value="Sig_transdc_His_kin-like_C"/>
</dbReference>
<dbReference type="PROSITE" id="PS50885">
    <property type="entry name" value="HAMP"/>
    <property type="match status" value="8"/>
</dbReference>
<dbReference type="InterPro" id="IPR003660">
    <property type="entry name" value="HAMP_dom"/>
</dbReference>
<feature type="domain" description="Response regulatory" evidence="10">
    <location>
        <begin position="1521"/>
        <end position="1639"/>
    </location>
</feature>
<dbReference type="CDD" id="cd17546">
    <property type="entry name" value="REC_hyHK_CKI1_RcsC-like"/>
    <property type="match status" value="1"/>
</dbReference>
<comment type="catalytic activity">
    <reaction evidence="1">
        <text>ATP + protein L-histidine = ADP + protein N-phospho-L-histidine.</text>
        <dbReference type="EC" id="2.7.13.3"/>
    </reaction>
</comment>
<feature type="domain" description="HAMP" evidence="11">
    <location>
        <begin position="272"/>
        <end position="319"/>
    </location>
</feature>
<dbReference type="SMART" id="SM00304">
    <property type="entry name" value="HAMP"/>
    <property type="match status" value="8"/>
</dbReference>
<dbReference type="SUPFAM" id="SSF58104">
    <property type="entry name" value="Methyl-accepting chemotaxis protein (MCP) signaling domain"/>
    <property type="match status" value="4"/>
</dbReference>
<evidence type="ECO:0000256" key="8">
    <source>
        <dbReference type="SAM" id="MobiDB-lite"/>
    </source>
</evidence>
<feature type="domain" description="HAMP" evidence="11">
    <location>
        <begin position="543"/>
        <end position="595"/>
    </location>
</feature>
<dbReference type="Pfam" id="PF00072">
    <property type="entry name" value="Response_reg"/>
    <property type="match status" value="1"/>
</dbReference>
<evidence type="ECO:0000313" key="12">
    <source>
        <dbReference type="EMBL" id="KAK9713045.1"/>
    </source>
</evidence>
<proteinExistence type="predicted"/>
<evidence type="ECO:0000313" key="13">
    <source>
        <dbReference type="Proteomes" id="UP001479436"/>
    </source>
</evidence>
<feature type="domain" description="HAMP" evidence="11">
    <location>
        <begin position="635"/>
        <end position="687"/>
    </location>
</feature>